<dbReference type="EMBL" id="JAGRRH010000002">
    <property type="protein sequence ID" value="KAG7372848.1"/>
    <property type="molecule type" value="Genomic_DNA"/>
</dbReference>
<gene>
    <name evidence="1" type="ORF">IV203_033572</name>
</gene>
<comment type="caution">
    <text evidence="1">The sequence shown here is derived from an EMBL/GenBank/DDBJ whole genome shotgun (WGS) entry which is preliminary data.</text>
</comment>
<dbReference type="AlphaFoldDB" id="A0A9K3M231"/>
<evidence type="ECO:0000313" key="1">
    <source>
        <dbReference type="EMBL" id="KAG7372848.1"/>
    </source>
</evidence>
<evidence type="ECO:0000313" key="2">
    <source>
        <dbReference type="Proteomes" id="UP000693970"/>
    </source>
</evidence>
<keyword evidence="2" id="KW-1185">Reference proteome</keyword>
<reference evidence="1" key="1">
    <citation type="journal article" date="2021" name="Sci. Rep.">
        <title>Diploid genomic architecture of Nitzschia inconspicua, an elite biomass production diatom.</title>
        <authorList>
            <person name="Oliver A."/>
            <person name="Podell S."/>
            <person name="Pinowska A."/>
            <person name="Traller J.C."/>
            <person name="Smith S.R."/>
            <person name="McClure R."/>
            <person name="Beliaev A."/>
            <person name="Bohutskyi P."/>
            <person name="Hill E.A."/>
            <person name="Rabines A."/>
            <person name="Zheng H."/>
            <person name="Allen L.Z."/>
            <person name="Kuo A."/>
            <person name="Grigoriev I.V."/>
            <person name="Allen A.E."/>
            <person name="Hazlebeck D."/>
            <person name="Allen E.E."/>
        </authorList>
    </citation>
    <scope>NUCLEOTIDE SEQUENCE</scope>
    <source>
        <strain evidence="1">Hildebrandi</strain>
    </source>
</reference>
<dbReference type="Proteomes" id="UP000693970">
    <property type="component" value="Unassembled WGS sequence"/>
</dbReference>
<organism evidence="1 2">
    <name type="scientific">Nitzschia inconspicua</name>
    <dbReference type="NCBI Taxonomy" id="303405"/>
    <lineage>
        <taxon>Eukaryota</taxon>
        <taxon>Sar</taxon>
        <taxon>Stramenopiles</taxon>
        <taxon>Ochrophyta</taxon>
        <taxon>Bacillariophyta</taxon>
        <taxon>Bacillariophyceae</taxon>
        <taxon>Bacillariophycidae</taxon>
        <taxon>Bacillariales</taxon>
        <taxon>Bacillariaceae</taxon>
        <taxon>Nitzschia</taxon>
    </lineage>
</organism>
<name>A0A9K3M231_9STRA</name>
<protein>
    <submittedName>
        <fullName evidence="1">Uncharacterized protein</fullName>
    </submittedName>
</protein>
<sequence>MRPLTSASLYDTTKGETTAIKLQGLPIDAYLCTSHRRTTIKSMEFDLFSRRQEQSVERDDGRPRDSFEAGIGVLFLLVLSCQEVDNFFTENVRRNVILHALPATQENNLFL</sequence>
<proteinExistence type="predicted"/>
<accession>A0A9K3M231</accession>
<reference evidence="1" key="2">
    <citation type="submission" date="2021-04" db="EMBL/GenBank/DDBJ databases">
        <authorList>
            <person name="Podell S."/>
        </authorList>
    </citation>
    <scope>NUCLEOTIDE SEQUENCE</scope>
    <source>
        <strain evidence="1">Hildebrandi</strain>
    </source>
</reference>